<dbReference type="SUPFAM" id="SSF54197">
    <property type="entry name" value="HIT-like"/>
    <property type="match status" value="1"/>
</dbReference>
<comment type="similarity">
    <text evidence="1">Belongs to the HIT family.</text>
</comment>
<dbReference type="PANTHER" id="PTHR12978">
    <property type="entry name" value="HISTIDINE TRIAD HIT PROTEIN MEMBER"/>
    <property type="match status" value="1"/>
</dbReference>
<dbReference type="GO" id="GO:0000340">
    <property type="term" value="F:RNA 7-methylguanosine cap binding"/>
    <property type="evidence" value="ECO:0007669"/>
    <property type="project" value="EnsemblFungi"/>
</dbReference>
<dbReference type="PANTHER" id="PTHR12978:SF0">
    <property type="entry name" value="M7GPPPX DIPHOSPHATASE"/>
    <property type="match status" value="1"/>
</dbReference>
<dbReference type="GO" id="GO:0140932">
    <property type="term" value="F:5'-(N(7)-methyl 5'-triphosphoguanosine)-[mRNA] diphosphatase activity"/>
    <property type="evidence" value="ECO:0007669"/>
    <property type="project" value="EnsemblFungi"/>
</dbReference>
<dbReference type="InterPro" id="IPR008594">
    <property type="entry name" value="DcpS/DCS2"/>
</dbReference>
<dbReference type="InterPro" id="IPR011145">
    <property type="entry name" value="Scavenger_mRNA_decap_enz_N"/>
</dbReference>
<dbReference type="GO" id="GO:0000932">
    <property type="term" value="C:P-body"/>
    <property type="evidence" value="ECO:0007669"/>
    <property type="project" value="TreeGrafter"/>
</dbReference>
<evidence type="ECO:0000256" key="2">
    <source>
        <dbReference type="PIRSR" id="PIRSR028973-1"/>
    </source>
</evidence>
<dbReference type="Pfam" id="PF11969">
    <property type="entry name" value="DcpS_C"/>
    <property type="match status" value="1"/>
</dbReference>
<evidence type="ECO:0000313" key="4">
    <source>
        <dbReference type="EMBL" id="EWC45419.1"/>
    </source>
</evidence>
<reference evidence="4 5" key="1">
    <citation type="submission" date="2013-05" db="EMBL/GenBank/DDBJ databases">
        <title>Drechslerella stenobrocha genome reveals carnivorous origination and mechanical trapping mechanism of predatory fungi.</title>
        <authorList>
            <person name="Liu X."/>
            <person name="Zhang W."/>
            <person name="Liu K."/>
        </authorList>
    </citation>
    <scope>NUCLEOTIDE SEQUENCE [LARGE SCALE GENOMIC DNA]</scope>
    <source>
        <strain evidence="4 5">248</strain>
    </source>
</reference>
<feature type="binding site" evidence="3">
    <location>
        <position position="172"/>
    </location>
    <ligand>
        <name>substrate</name>
    </ligand>
</feature>
<dbReference type="Pfam" id="PF05652">
    <property type="entry name" value="DcpS"/>
    <property type="match status" value="1"/>
</dbReference>
<evidence type="ECO:0000313" key="5">
    <source>
        <dbReference type="Proteomes" id="UP000024837"/>
    </source>
</evidence>
<protein>
    <recommendedName>
        <fullName evidence="6">M7GpppX diphosphatase</fullName>
    </recommendedName>
</protein>
<proteinExistence type="inferred from homology"/>
<evidence type="ECO:0000256" key="1">
    <source>
        <dbReference type="ARBA" id="ARBA00010208"/>
    </source>
</evidence>
<organism evidence="4 5">
    <name type="scientific">Drechslerella stenobrocha 248</name>
    <dbReference type="NCBI Taxonomy" id="1043628"/>
    <lineage>
        <taxon>Eukaryota</taxon>
        <taxon>Fungi</taxon>
        <taxon>Dikarya</taxon>
        <taxon>Ascomycota</taxon>
        <taxon>Pezizomycotina</taxon>
        <taxon>Orbiliomycetes</taxon>
        <taxon>Orbiliales</taxon>
        <taxon>Orbiliaceae</taxon>
        <taxon>Drechslerella</taxon>
    </lineage>
</organism>
<dbReference type="HOGENOM" id="CLU_041045_0_0_1"/>
<dbReference type="Gene3D" id="3.30.200.40">
    <property type="entry name" value="Scavenger mRNA decapping enzyme, N-terminal domain"/>
    <property type="match status" value="1"/>
</dbReference>
<dbReference type="EMBL" id="KI966427">
    <property type="protein sequence ID" value="EWC45419.1"/>
    <property type="molecule type" value="Genomic_DNA"/>
</dbReference>
<sequence length="318" mass="36063">MASTPEDDLRAFQFERVLNQDTGRKTLNLLGSINGQPAIITAEKTAFNADRAPALVSPEGLPSLHLLQKNDIYHWFMGTLQQSADAAAAVKVNLIYPCTDVHIKKYSAQKPHMVVETPEVYARYVSRYIAEKVAGGRLNWVYNILEHRSESEKIVYEDEDKLTGFILLPDLKWDLVTMTSLYLSVIVHRTDIRSIRDLNASHLAFLRSMRDRVLSATSDRYAIASDELKVYVHYQPSYYHFHLHVVHVAHDMGSSAAVGKAILLDEVIQTLEVMQRVQAAGGTEIGYKDLEITYLVGEEHDLWRRVFEPLKQGLEPTI</sequence>
<dbReference type="PIRSF" id="PIRSF028973">
    <property type="entry name" value="Scavenger_mRNA_decap_enz"/>
    <property type="match status" value="1"/>
</dbReference>
<name>W7HQH3_9PEZI</name>
<gene>
    <name evidence="4" type="ORF">DRE_00818</name>
</gene>
<dbReference type="Proteomes" id="UP000024837">
    <property type="component" value="Unassembled WGS sequence"/>
</dbReference>
<dbReference type="OrthoDB" id="10264956at2759"/>
<feature type="active site" description="Nucleophile" evidence="2">
    <location>
        <position position="242"/>
    </location>
</feature>
<keyword evidence="5" id="KW-1185">Reference proteome</keyword>
<accession>W7HQH3</accession>
<dbReference type="GO" id="GO:0005634">
    <property type="term" value="C:nucleus"/>
    <property type="evidence" value="ECO:0007669"/>
    <property type="project" value="EnsemblFungi"/>
</dbReference>
<feature type="binding site" evidence="3">
    <location>
        <position position="150"/>
    </location>
    <ligand>
        <name>substrate</name>
    </ligand>
</feature>
<dbReference type="Gene3D" id="3.30.428.10">
    <property type="entry name" value="HIT-like"/>
    <property type="match status" value="1"/>
</dbReference>
<feature type="binding site" evidence="3">
    <location>
        <position position="140"/>
    </location>
    <ligand>
        <name>substrate</name>
    </ligand>
</feature>
<dbReference type="InterPro" id="IPR036265">
    <property type="entry name" value="HIT-like_sf"/>
</dbReference>
<dbReference type="AlphaFoldDB" id="W7HQH3"/>
<feature type="binding site" evidence="3">
    <location>
        <begin position="233"/>
        <end position="244"/>
    </location>
    <ligand>
        <name>substrate</name>
    </ligand>
</feature>
<feature type="binding site" evidence="3">
    <location>
        <position position="170"/>
    </location>
    <ligand>
        <name>substrate</name>
    </ligand>
</feature>
<dbReference type="GO" id="GO:0000290">
    <property type="term" value="P:deadenylation-dependent decapping of nuclear-transcribed mRNA"/>
    <property type="evidence" value="ECO:0007669"/>
    <property type="project" value="EnsemblFungi"/>
</dbReference>
<evidence type="ECO:0008006" key="6">
    <source>
        <dbReference type="Google" id="ProtNLM"/>
    </source>
</evidence>
<dbReference type="SUPFAM" id="SSF102860">
    <property type="entry name" value="mRNA decapping enzyme DcpS N-terminal domain"/>
    <property type="match status" value="1"/>
</dbReference>
<evidence type="ECO:0000256" key="3">
    <source>
        <dbReference type="PIRSR" id="PIRSR028973-2"/>
    </source>
</evidence>